<dbReference type="GO" id="GO:0003676">
    <property type="term" value="F:nucleic acid binding"/>
    <property type="evidence" value="ECO:0007669"/>
    <property type="project" value="InterPro"/>
</dbReference>
<feature type="coiled-coil region" evidence="1">
    <location>
        <begin position="478"/>
        <end position="529"/>
    </location>
</feature>
<dbReference type="InterPro" id="IPR044730">
    <property type="entry name" value="RNase_H-like_dom_plant"/>
</dbReference>
<dbReference type="CDD" id="cd06222">
    <property type="entry name" value="RNase_H_like"/>
    <property type="match status" value="1"/>
</dbReference>
<dbReference type="PANTHER" id="PTHR45287">
    <property type="entry name" value="OS03G0691500 PROTEIN"/>
    <property type="match status" value="1"/>
</dbReference>
<feature type="coiled-coil region" evidence="1">
    <location>
        <begin position="845"/>
        <end position="872"/>
    </location>
</feature>
<dbReference type="PANTHER" id="PTHR45287:SF4">
    <property type="entry name" value="OS03G0691500 PROTEIN"/>
    <property type="match status" value="1"/>
</dbReference>
<dbReference type="Gene3D" id="3.30.420.10">
    <property type="entry name" value="Ribonuclease H-like superfamily/Ribonuclease H"/>
    <property type="match status" value="1"/>
</dbReference>
<dbReference type="EMBL" id="CAEKDK010000006">
    <property type="protein sequence ID" value="CAB4283880.1"/>
    <property type="molecule type" value="Genomic_DNA"/>
</dbReference>
<feature type="coiled-coil region" evidence="1">
    <location>
        <begin position="156"/>
        <end position="235"/>
    </location>
</feature>
<dbReference type="GO" id="GO:0004523">
    <property type="term" value="F:RNA-DNA hybrid ribonuclease activity"/>
    <property type="evidence" value="ECO:0007669"/>
    <property type="project" value="InterPro"/>
</dbReference>
<dbReference type="InterPro" id="IPR040262">
    <property type="entry name" value="At4g38062-like"/>
</dbReference>
<accession>A0A6J5V4F6</accession>
<sequence>MVSEQVQGRHIYPHSLTKRRSVTGCFGAGGVIRDPFGDWLAIEKGISSLIIEMDSAIAVNLCQNSSMLALHPLAALVRNCCDLMLQVPRCAFQHIFREKNIVADRLANWSYQVDLGLCVFEQVPSWLSDYLVDDLFGIVHSRLVVFRNLEIHTPERKNMDKVCEELDEVKAELEKVRGEYKSKAELSENLRKAHNEQLTKFQQASSKIEKQAQELNEKAEEISVAQQMCEELKCSLKDKESIVQHLRAANDKLRVGCDEKCRKLEDTNRVMVLALDEANEKKMDQEKTIRAYREEIEGLKGRLSVSQKKCSEAEKKANAPKELREGDDVILKLEEDNQKVQDQLKWKKEQFRHLEEAHDKLREQFKASKKEWEIEKSSLLDEISSLQTSLDSQTRISNDLQNRLQRCNQALAHEESRRKYLEVQVSEFQTRFENVFSEREDAKSQLECLTAQRDKQIASLRQSLSTKETFYKEMEYQTGKLQQENQELRISLKELQEAQIQAAPGSPSLAKLRNKLKSLEQMHRDCIASHRVKEAEWSSRLESMTGELNKHKSELGSKDAAISGLRMELEQMLRDCTSNLKAKEYECSSQLEKMRVELNNSRSELESRDAALKELRMEMEQMHRDSTTNEAKGAEWNSQLEKMTSDVRNYLSELEYKDGTIKELKMELEACHSLSMQLKLENEELSVMLLVLKLGISEAQLKIVNGKFEMDLREKEKEKNISQLMQQLERKNAVLTTVQTGVKEECEKDELRLNQQVLQMESILKRELREVNDALERTNTELAEKICEGNEIEFELEIWKSIAERLRSDLEVSLGMRKELEASLLAQVDVGETIKQQKNGLFCIFEEKDKIIDNLQQKIVLLEQKLERLDTKDANSVKTETEMSFESENSIFLQIAREKDKTLEQLEKEISWLEQESLRIEFTGAVMAQIDAERTFEHEKEKLIQRVEQKYQRVNDLMQLVESLEHKFNCSLDSFSSQLAEKQAEIDLIHEAWEKITAAEVMAALEIEERKLMALELEEEICNIQQKLESQQTSLCESKQQALEAEAELETKELEVKRLTNQMKTKLINSDALIEELKSERRNLLEDVIKLSSEKENLLVFIGGLGDKIGEFSSTDKQLTSMLDKIMLSFDNKGSRMDLKWNDELVDPEQENVCTPTVMKISEAISDRRSPFRDLNN</sequence>
<feature type="coiled-coil region" evidence="1">
    <location>
        <begin position="275"/>
        <end position="452"/>
    </location>
</feature>
<proteinExistence type="predicted"/>
<protein>
    <recommendedName>
        <fullName evidence="2">RNase H type-1 domain-containing protein</fullName>
    </recommendedName>
</protein>
<keyword evidence="1" id="KW-0175">Coiled coil</keyword>
<dbReference type="Pfam" id="PF13456">
    <property type="entry name" value="RVT_3"/>
    <property type="match status" value="1"/>
</dbReference>
<organism evidence="3 4">
    <name type="scientific">Prunus armeniaca</name>
    <name type="common">Apricot</name>
    <name type="synonym">Armeniaca vulgaris</name>
    <dbReference type="NCBI Taxonomy" id="36596"/>
    <lineage>
        <taxon>Eukaryota</taxon>
        <taxon>Viridiplantae</taxon>
        <taxon>Streptophyta</taxon>
        <taxon>Embryophyta</taxon>
        <taxon>Tracheophyta</taxon>
        <taxon>Spermatophyta</taxon>
        <taxon>Magnoliopsida</taxon>
        <taxon>eudicotyledons</taxon>
        <taxon>Gunneridae</taxon>
        <taxon>Pentapetalae</taxon>
        <taxon>rosids</taxon>
        <taxon>fabids</taxon>
        <taxon>Rosales</taxon>
        <taxon>Rosaceae</taxon>
        <taxon>Amygdaloideae</taxon>
        <taxon>Amygdaleae</taxon>
        <taxon>Prunus</taxon>
    </lineage>
</organism>
<reference evidence="3 4" key="1">
    <citation type="submission" date="2020-05" db="EMBL/GenBank/DDBJ databases">
        <authorList>
            <person name="Campoy J."/>
            <person name="Schneeberger K."/>
            <person name="Spophaly S."/>
        </authorList>
    </citation>
    <scope>NUCLEOTIDE SEQUENCE [LARGE SCALE GENOMIC DNA]</scope>
    <source>
        <strain evidence="3">PruArmRojPasFocal</strain>
    </source>
</reference>
<evidence type="ECO:0000256" key="1">
    <source>
        <dbReference type="SAM" id="Coils"/>
    </source>
</evidence>
<dbReference type="Proteomes" id="UP000507222">
    <property type="component" value="Unassembled WGS sequence"/>
</dbReference>
<feature type="coiled-coil region" evidence="1">
    <location>
        <begin position="1042"/>
        <end position="1094"/>
    </location>
</feature>
<feature type="coiled-coil region" evidence="1">
    <location>
        <begin position="588"/>
        <end position="625"/>
    </location>
</feature>
<evidence type="ECO:0000313" key="3">
    <source>
        <dbReference type="EMBL" id="CAB4283880.1"/>
    </source>
</evidence>
<feature type="domain" description="RNase H type-1" evidence="2">
    <location>
        <begin position="39"/>
        <end position="109"/>
    </location>
</feature>
<feature type="coiled-coil region" evidence="1">
    <location>
        <begin position="761"/>
        <end position="788"/>
    </location>
</feature>
<feature type="coiled-coil region" evidence="1">
    <location>
        <begin position="940"/>
        <end position="967"/>
    </location>
</feature>
<evidence type="ECO:0000313" key="4">
    <source>
        <dbReference type="Proteomes" id="UP000507222"/>
    </source>
</evidence>
<dbReference type="AlphaFoldDB" id="A0A6J5V4F6"/>
<name>A0A6J5V4F6_PRUAR</name>
<dbReference type="InterPro" id="IPR036397">
    <property type="entry name" value="RNaseH_sf"/>
</dbReference>
<evidence type="ECO:0000259" key="2">
    <source>
        <dbReference type="Pfam" id="PF13456"/>
    </source>
</evidence>
<dbReference type="InterPro" id="IPR002156">
    <property type="entry name" value="RNaseH_domain"/>
</dbReference>
<gene>
    <name evidence="3" type="ORF">CURHAP_LOCUS39207</name>
</gene>